<accession>A0AAN7WBB0</accession>
<dbReference type="Proteomes" id="UP001310594">
    <property type="component" value="Unassembled WGS sequence"/>
</dbReference>
<reference evidence="2" key="1">
    <citation type="submission" date="2023-08" db="EMBL/GenBank/DDBJ databases">
        <title>Black Yeasts Isolated from many extreme environments.</title>
        <authorList>
            <person name="Coleine C."/>
            <person name="Stajich J.E."/>
            <person name="Selbmann L."/>
        </authorList>
    </citation>
    <scope>NUCLEOTIDE SEQUENCE</scope>
    <source>
        <strain evidence="2">CCFEE 5810</strain>
    </source>
</reference>
<evidence type="ECO:0000313" key="3">
    <source>
        <dbReference type="Proteomes" id="UP001310594"/>
    </source>
</evidence>
<gene>
    <name evidence="2" type="ORF">LTR97_004895</name>
</gene>
<name>A0AAN7WBB0_9PEZI</name>
<evidence type="ECO:0000256" key="1">
    <source>
        <dbReference type="SAM" id="MobiDB-lite"/>
    </source>
</evidence>
<comment type="caution">
    <text evidence="2">The sequence shown here is derived from an EMBL/GenBank/DDBJ whole genome shotgun (WGS) entry which is preliminary data.</text>
</comment>
<feature type="region of interest" description="Disordered" evidence="1">
    <location>
        <begin position="1"/>
        <end position="81"/>
    </location>
</feature>
<feature type="compositionally biased region" description="Basic and acidic residues" evidence="1">
    <location>
        <begin position="8"/>
        <end position="23"/>
    </location>
</feature>
<dbReference type="EMBL" id="JAVRQU010000006">
    <property type="protein sequence ID" value="KAK5702075.1"/>
    <property type="molecule type" value="Genomic_DNA"/>
</dbReference>
<evidence type="ECO:0000313" key="2">
    <source>
        <dbReference type="EMBL" id="KAK5702075.1"/>
    </source>
</evidence>
<protein>
    <submittedName>
        <fullName evidence="2">Uncharacterized protein</fullName>
    </submittedName>
</protein>
<sequence length="334" mass="37627">MPPRKSKAKAEDKTSKPAEEVAKSEQPTQDSPDEVKVDASNEPDETTDEKSSKKRKKAASSNEPQKAQRRSGRGAVKSQPLQEQLLRYMLSTAARELCQPEDETEDIAKRGDIRTYSSGAMSPFEELLCAVILSRPISHRLGLRTIRTVLNDPYNFNSAKATRDAGSEKQHQALWDARTQHKDKTADQIGTLAEVVLEKFTANGDEDGTQMYRVREECDHDVDRERDFMQSNIKGLGKTGLDIFFRRIQWTWPKAYPFVDDRTTQSLRKLGLPEDGEELKDLVEKHWDVLKVEDLAGDDEETKKRRAFTVVLERATGADLEGKHEALLAAAAEA</sequence>
<dbReference type="AlphaFoldDB" id="A0AAN7WBB0"/>
<organism evidence="2 3">
    <name type="scientific">Elasticomyces elasticus</name>
    <dbReference type="NCBI Taxonomy" id="574655"/>
    <lineage>
        <taxon>Eukaryota</taxon>
        <taxon>Fungi</taxon>
        <taxon>Dikarya</taxon>
        <taxon>Ascomycota</taxon>
        <taxon>Pezizomycotina</taxon>
        <taxon>Dothideomycetes</taxon>
        <taxon>Dothideomycetidae</taxon>
        <taxon>Mycosphaerellales</taxon>
        <taxon>Teratosphaeriaceae</taxon>
        <taxon>Elasticomyces</taxon>
    </lineage>
</organism>
<proteinExistence type="predicted"/>